<proteinExistence type="predicted"/>
<sequence>MISGLQVMVGCGYRLPSSTSILYQLTATPPQVKMNSSPCYLFKIKTELCCLMLSSIQDFVVMPSSVQDFAVSCYLQIKTLPHAASIKSWSVFHKNWSKVKPH</sequence>
<keyword evidence="2" id="KW-1185">Reference proteome</keyword>
<gene>
    <name evidence="1" type="primary">PARPA_05903.1 scaffold 20157</name>
</gene>
<dbReference type="EMBL" id="LN727219">
    <property type="protein sequence ID" value="CEP11996.1"/>
    <property type="molecule type" value="Genomic_DNA"/>
</dbReference>
<dbReference type="Proteomes" id="UP000054107">
    <property type="component" value="Unassembled WGS sequence"/>
</dbReference>
<reference evidence="1 2" key="1">
    <citation type="submission" date="2014-09" db="EMBL/GenBank/DDBJ databases">
        <authorList>
            <person name="Ellenberger Sabrina"/>
        </authorList>
    </citation>
    <scope>NUCLEOTIDE SEQUENCE [LARGE SCALE GENOMIC DNA]</scope>
    <source>
        <strain evidence="1 2">CBS 412.66</strain>
    </source>
</reference>
<name>A0A0B7N170_9FUNG</name>
<evidence type="ECO:0000313" key="2">
    <source>
        <dbReference type="Proteomes" id="UP000054107"/>
    </source>
</evidence>
<accession>A0A0B7N170</accession>
<dbReference type="AlphaFoldDB" id="A0A0B7N170"/>
<organism evidence="1 2">
    <name type="scientific">Parasitella parasitica</name>
    <dbReference type="NCBI Taxonomy" id="35722"/>
    <lineage>
        <taxon>Eukaryota</taxon>
        <taxon>Fungi</taxon>
        <taxon>Fungi incertae sedis</taxon>
        <taxon>Mucoromycota</taxon>
        <taxon>Mucoromycotina</taxon>
        <taxon>Mucoromycetes</taxon>
        <taxon>Mucorales</taxon>
        <taxon>Mucorineae</taxon>
        <taxon>Mucoraceae</taxon>
        <taxon>Parasitella</taxon>
    </lineage>
</organism>
<evidence type="ECO:0000313" key="1">
    <source>
        <dbReference type="EMBL" id="CEP11996.1"/>
    </source>
</evidence>
<protein>
    <submittedName>
        <fullName evidence="1">Uncharacterized protein</fullName>
    </submittedName>
</protein>